<evidence type="ECO:0000313" key="4">
    <source>
        <dbReference type="EMBL" id="RLN12034.1"/>
    </source>
</evidence>
<feature type="region of interest" description="Disordered" evidence="1">
    <location>
        <begin position="635"/>
        <end position="710"/>
    </location>
</feature>
<evidence type="ECO:0000256" key="1">
    <source>
        <dbReference type="SAM" id="MobiDB-lite"/>
    </source>
</evidence>
<dbReference type="AlphaFoldDB" id="A0A3L6RYR6"/>
<dbReference type="Proteomes" id="UP000275267">
    <property type="component" value="Unassembled WGS sequence"/>
</dbReference>
<reference evidence="5" key="1">
    <citation type="journal article" date="2019" name="Nat. Commun.">
        <title>The genome of broomcorn millet.</title>
        <authorList>
            <person name="Zou C."/>
            <person name="Miki D."/>
            <person name="Li D."/>
            <person name="Tang Q."/>
            <person name="Xiao L."/>
            <person name="Rajput S."/>
            <person name="Deng P."/>
            <person name="Jia W."/>
            <person name="Huang R."/>
            <person name="Zhang M."/>
            <person name="Sun Y."/>
            <person name="Hu J."/>
            <person name="Fu X."/>
            <person name="Schnable P.S."/>
            <person name="Li F."/>
            <person name="Zhang H."/>
            <person name="Feng B."/>
            <person name="Zhu X."/>
            <person name="Liu R."/>
            <person name="Schnable J.C."/>
            <person name="Zhu J.-K."/>
            <person name="Zhang H."/>
        </authorList>
    </citation>
    <scope>NUCLEOTIDE SEQUENCE [LARGE SCALE GENOMIC DNA]</scope>
</reference>
<dbReference type="Pfam" id="PF04784">
    <property type="entry name" value="DUF547"/>
    <property type="match status" value="1"/>
</dbReference>
<dbReference type="PANTHER" id="PTHR23054">
    <property type="entry name" value="TERNARY COMPLEX FACTOR MIP1, LEUCINE-ZIPPER-RELATED"/>
    <property type="match status" value="1"/>
</dbReference>
<organism evidence="4 5">
    <name type="scientific">Panicum miliaceum</name>
    <name type="common">Proso millet</name>
    <name type="synonym">Broomcorn millet</name>
    <dbReference type="NCBI Taxonomy" id="4540"/>
    <lineage>
        <taxon>Eukaryota</taxon>
        <taxon>Viridiplantae</taxon>
        <taxon>Streptophyta</taxon>
        <taxon>Embryophyta</taxon>
        <taxon>Tracheophyta</taxon>
        <taxon>Spermatophyta</taxon>
        <taxon>Magnoliopsida</taxon>
        <taxon>Liliopsida</taxon>
        <taxon>Poales</taxon>
        <taxon>Poaceae</taxon>
        <taxon>PACMAD clade</taxon>
        <taxon>Panicoideae</taxon>
        <taxon>Panicodae</taxon>
        <taxon>Paniceae</taxon>
        <taxon>Panicinae</taxon>
        <taxon>Panicum</taxon>
        <taxon>Panicum sect. Panicum</taxon>
    </lineage>
</organism>
<dbReference type="EMBL" id="PQIB02000006">
    <property type="protein sequence ID" value="RLN12034.1"/>
    <property type="molecule type" value="Genomic_DNA"/>
</dbReference>
<proteinExistence type="predicted"/>
<feature type="domain" description="Ternary complex factor MIP1 leucine-zipper" evidence="3">
    <location>
        <begin position="27"/>
        <end position="105"/>
    </location>
</feature>
<feature type="region of interest" description="Disordered" evidence="1">
    <location>
        <begin position="1"/>
        <end position="27"/>
    </location>
</feature>
<accession>A0A3L6RYR6</accession>
<feature type="domain" description="DUF547" evidence="2">
    <location>
        <begin position="311"/>
        <end position="443"/>
    </location>
</feature>
<dbReference type="InterPro" id="IPR025757">
    <property type="entry name" value="MIP1_Leuzipper"/>
</dbReference>
<evidence type="ECO:0000313" key="5">
    <source>
        <dbReference type="Proteomes" id="UP000275267"/>
    </source>
</evidence>
<name>A0A3L6RYR6_PANMI</name>
<sequence length="793" mass="88604">MPLPLARARRGFSPQPPARPASSSPSSCRLQLEQDVQELQKALREETALHSVLEGALERAAVTLADMAYLPTNAQELISNICILETAVTKLEEEMVSLHFQLIQERNERRLVEYRLKQLPPSACSCHSGKLEPEDTATEKCNQGAKIYPRAVLHEQAMKLQRQISVKSLVNPNQLSEDIVRCMRNIFISLSDSCRDSSRNSSMENQQSIPSPSGNYSISVFWSLSEPSSISSWVQSPQVDLNYNNNLLASETVFDPYKAREKLSWADIGSYSAAAEVSWMSVGKKQLDYAAESLRKFRLFIEQLAEINPVHLNDDARLAFWINLYNALMMHAYLAYGVPRSDMKLFSLMQKAAYTIGGHSFSAAFIEYVILKMKPPSHRPQMALLLALQKIKVPEEQKKFCIEAPEPLLTFALSCGMYSSPAVKIYTADNVREELQDAQRDFIRASVGVSRKGKLLVPKMLHCFARGFVDDNSFPIWISHILPQQQATFVDHCVSQRRQSLLGTRTFGIIPFDSRFRSCTDPESCRQQIAEDFKNETPLWKLTCYAHLRSGPCDIKGDISFEELRAKAYEESRQGHPLQSIIEGERNLQNTKLMEFTNFLNNPRVSVSQTPSFPTVASFPEVKNNGPPVFSSFSQVGSANNVGPGPSQASHPAFPAPTFGRSDMKFGVSGSQQPSGSLQGSSMSSVGNFPKPPAGYQQSASSSHHRDIDRQSQDLLSGIIAPTSAVNQAPVEENKNENQDDSIWLKEKWSIGEPSQLRFTSTSMHLWHVGPHLPVSLKVTGRYAELWPEDGPR</sequence>
<evidence type="ECO:0008006" key="6">
    <source>
        <dbReference type="Google" id="ProtNLM"/>
    </source>
</evidence>
<dbReference type="PANTHER" id="PTHR23054:SF53">
    <property type="entry name" value="OS06G0704100 PROTEIN"/>
    <property type="match status" value="1"/>
</dbReference>
<gene>
    <name evidence="4" type="ORF">C2845_PM09G23350</name>
</gene>
<feature type="compositionally biased region" description="Low complexity" evidence="1">
    <location>
        <begin position="667"/>
        <end position="687"/>
    </location>
</feature>
<evidence type="ECO:0000259" key="2">
    <source>
        <dbReference type="Pfam" id="PF04784"/>
    </source>
</evidence>
<keyword evidence="5" id="KW-1185">Reference proteome</keyword>
<comment type="caution">
    <text evidence="4">The sequence shown here is derived from an EMBL/GenBank/DDBJ whole genome shotgun (WGS) entry which is preliminary data.</text>
</comment>
<evidence type="ECO:0000259" key="3">
    <source>
        <dbReference type="Pfam" id="PF14389"/>
    </source>
</evidence>
<dbReference type="InterPro" id="IPR006869">
    <property type="entry name" value="DUF547"/>
</dbReference>
<protein>
    <recommendedName>
        <fullName evidence="6">DUF547 domain-containing protein</fullName>
    </recommendedName>
</protein>
<dbReference type="Pfam" id="PF14389">
    <property type="entry name" value="Lzipper-MIP1"/>
    <property type="match status" value="1"/>
</dbReference>
<dbReference type="OrthoDB" id="418495at2759"/>